<dbReference type="VEuPathDB" id="VectorBase:AATE007599"/>
<dbReference type="EnsemblMetazoa" id="AATE007599-RA">
    <property type="protein sequence ID" value="AATE007599-PA.1"/>
    <property type="gene ID" value="AATE007599"/>
</dbReference>
<name>A0A182IXW4_ANOAO</name>
<sequence length="149" mass="16546">MHQRMQIAGEAQAITMRHRSRLAVLLVQRMQIASESQAITLRHRSLLAVLLVKNVPTLQPKDTPWRFLCQKQDGESEAPPAATCDEQDDEIVFITPPVLPTLPILTDMSSFAVGKRGLCDDTESDASSTSQGSTTKRSSVRHRKNPKVK</sequence>
<evidence type="ECO:0000313" key="2">
    <source>
        <dbReference type="EnsemblMetazoa" id="AATE007599-PA.1"/>
    </source>
</evidence>
<reference evidence="2" key="1">
    <citation type="submission" date="2022-08" db="UniProtKB">
        <authorList>
            <consortium name="EnsemblMetazoa"/>
        </authorList>
    </citation>
    <scope>IDENTIFICATION</scope>
    <source>
        <strain evidence="2">EBRO</strain>
    </source>
</reference>
<dbReference type="EMBL" id="AXCP01008840">
    <property type="status" value="NOT_ANNOTATED_CDS"/>
    <property type="molecule type" value="Genomic_DNA"/>
</dbReference>
<feature type="compositionally biased region" description="Polar residues" evidence="1">
    <location>
        <begin position="125"/>
        <end position="137"/>
    </location>
</feature>
<organism evidence="2">
    <name type="scientific">Anopheles atroparvus</name>
    <name type="common">European mosquito</name>
    <dbReference type="NCBI Taxonomy" id="41427"/>
    <lineage>
        <taxon>Eukaryota</taxon>
        <taxon>Metazoa</taxon>
        <taxon>Ecdysozoa</taxon>
        <taxon>Arthropoda</taxon>
        <taxon>Hexapoda</taxon>
        <taxon>Insecta</taxon>
        <taxon>Pterygota</taxon>
        <taxon>Neoptera</taxon>
        <taxon>Endopterygota</taxon>
        <taxon>Diptera</taxon>
        <taxon>Nematocera</taxon>
        <taxon>Culicoidea</taxon>
        <taxon>Culicidae</taxon>
        <taxon>Anophelinae</taxon>
        <taxon>Anopheles</taxon>
    </lineage>
</organism>
<evidence type="ECO:0000256" key="1">
    <source>
        <dbReference type="SAM" id="MobiDB-lite"/>
    </source>
</evidence>
<dbReference type="AlphaFoldDB" id="A0A182IXW4"/>
<feature type="compositionally biased region" description="Basic residues" evidence="1">
    <location>
        <begin position="138"/>
        <end position="149"/>
    </location>
</feature>
<protein>
    <submittedName>
        <fullName evidence="2">Uncharacterized protein</fullName>
    </submittedName>
</protein>
<accession>A0A182IXW4</accession>
<proteinExistence type="predicted"/>
<feature type="region of interest" description="Disordered" evidence="1">
    <location>
        <begin position="117"/>
        <end position="149"/>
    </location>
</feature>